<dbReference type="EMBL" id="JARBHB010000005">
    <property type="protein sequence ID" value="KAJ8884110.1"/>
    <property type="molecule type" value="Genomic_DNA"/>
</dbReference>
<evidence type="ECO:0000313" key="2">
    <source>
        <dbReference type="Proteomes" id="UP001159363"/>
    </source>
</evidence>
<accession>A0ABQ9HIT1</accession>
<evidence type="ECO:0000313" key="1">
    <source>
        <dbReference type="EMBL" id="KAJ8884110.1"/>
    </source>
</evidence>
<dbReference type="Proteomes" id="UP001159363">
    <property type="component" value="Chromosome 4"/>
</dbReference>
<keyword evidence="2" id="KW-1185">Reference proteome</keyword>
<protein>
    <recommendedName>
        <fullName evidence="3">Reverse transcriptase domain-containing protein</fullName>
    </recommendedName>
</protein>
<reference evidence="1 2" key="1">
    <citation type="submission" date="2023-02" db="EMBL/GenBank/DDBJ databases">
        <title>LHISI_Scaffold_Assembly.</title>
        <authorList>
            <person name="Stuart O.P."/>
            <person name="Cleave R."/>
            <person name="Magrath M.J.L."/>
            <person name="Mikheyev A.S."/>
        </authorList>
    </citation>
    <scope>NUCLEOTIDE SEQUENCE [LARGE SCALE GENOMIC DNA]</scope>
    <source>
        <strain evidence="1">Daus_M_001</strain>
        <tissue evidence="1">Leg muscle</tissue>
    </source>
</reference>
<comment type="caution">
    <text evidence="1">The sequence shown here is derived from an EMBL/GenBank/DDBJ whole genome shotgun (WGS) entry which is preliminary data.</text>
</comment>
<organism evidence="1 2">
    <name type="scientific">Dryococelus australis</name>
    <dbReference type="NCBI Taxonomy" id="614101"/>
    <lineage>
        <taxon>Eukaryota</taxon>
        <taxon>Metazoa</taxon>
        <taxon>Ecdysozoa</taxon>
        <taxon>Arthropoda</taxon>
        <taxon>Hexapoda</taxon>
        <taxon>Insecta</taxon>
        <taxon>Pterygota</taxon>
        <taxon>Neoptera</taxon>
        <taxon>Polyneoptera</taxon>
        <taxon>Phasmatodea</taxon>
        <taxon>Verophasmatodea</taxon>
        <taxon>Anareolatae</taxon>
        <taxon>Phasmatidae</taxon>
        <taxon>Eurycanthinae</taxon>
        <taxon>Dryococelus</taxon>
    </lineage>
</organism>
<dbReference type="PANTHER" id="PTHR47027">
    <property type="entry name" value="REVERSE TRANSCRIPTASE DOMAIN-CONTAINING PROTEIN"/>
    <property type="match status" value="1"/>
</dbReference>
<dbReference type="PANTHER" id="PTHR47027:SF20">
    <property type="entry name" value="REVERSE TRANSCRIPTASE-LIKE PROTEIN WITH RNA-DIRECTED DNA POLYMERASE DOMAIN"/>
    <property type="match status" value="1"/>
</dbReference>
<name>A0ABQ9HIT1_9NEOP</name>
<gene>
    <name evidence="1" type="ORF">PR048_015967</name>
</gene>
<sequence length="358" mass="39558">MLSSFIAGIYSFQHVECQRSGGFVDNRDLIDVNGHKLCTWTSELAGEIHYRRTWCRARCPRASPSCCDTAAGYASAFLLLLQAAGLRCSGITTSLLPSLPYVLSRLFAPYTRLGPLTAARGDEACTPPPPQSHPHVALLTGPDKNFSLNISTVDKISSTGQIMEKRWDLWEIMTEFGFPQKFICISKACVTSSRECIKIEVMISNPFDIDTGLRQGDAISPLLFNVVLDSIVRALNTTSRKIKAVVEGQYSEIPVKAWKTPSLGEYGSRPKKDGEALLRIPKCYQRCWTTGSNHKPGICPHLMLQNVWSVRCKMECNIVAKTGKCDGIWCAATSQLRETQAWRFGGGSRWPPLGNYGG</sequence>
<proteinExistence type="predicted"/>
<evidence type="ECO:0008006" key="3">
    <source>
        <dbReference type="Google" id="ProtNLM"/>
    </source>
</evidence>